<comment type="caution">
    <text evidence="1">The sequence shown here is derived from an EMBL/GenBank/DDBJ whole genome shotgun (WGS) entry which is preliminary data.</text>
</comment>
<evidence type="ECO:0000313" key="1">
    <source>
        <dbReference type="EMBL" id="KYQ90306.1"/>
    </source>
</evidence>
<dbReference type="EMBL" id="LODT01000037">
    <property type="protein sequence ID" value="KYQ90306.1"/>
    <property type="molecule type" value="Genomic_DNA"/>
</dbReference>
<reference evidence="1 2" key="1">
    <citation type="submission" date="2015-12" db="EMBL/GenBank/DDBJ databases">
        <title>Dictyostelia acquired genes for synthesis and detection of signals that induce cell-type specialization by lateral gene transfer from prokaryotes.</title>
        <authorList>
            <person name="Gloeckner G."/>
            <person name="Schaap P."/>
        </authorList>
    </citation>
    <scope>NUCLEOTIDE SEQUENCE [LARGE SCALE GENOMIC DNA]</scope>
    <source>
        <strain evidence="1 2">TK</strain>
    </source>
</reference>
<name>A0A151Z8N4_TIELA</name>
<proteinExistence type="predicted"/>
<dbReference type="InParanoid" id="A0A151Z8N4"/>
<sequence length="560" mass="64777">MQLIPRYLVIKILSYYINHTYPYSELLIFALLKISLVCREWRDQVLIRLPISLNVYFFKNNIYNVFRNYLEKGITMNINIELNHFNNETLGKYSNQFREIFIYDLNSIPMDLIQVKQIRIFVDLNKDTRDRLTKFKDQISTLILGNINHLPINDPAHVFPSLEKLYVYNTNSIQTLSGLSLYKSLKNLMLSFPNTPHQRDIVSLIESLPNLVYLKLETCPTHQEYEGSMILGTLSKNTNLRNVHFLFTIYVVTQGDLIHCLNSNKTMKKFSYSFKIVSNHPGIAGGVTGLSNDAISNSSLKEIGVGNMVKNQLFYQWKVTSQLKSLNWYYTDSTQEDALKSIDLYHRKLKNVKIHFNHQTTMAMYESNMQSLLKLNLSNLTVLEVVLKDTGSTIAHSSSHFLLTGISSMKQLKKLKCTVKFQELLEFLGSSNPSTNLQELSIVKLFDEFSIETLCQYLSTNRVLKSFSLNISSNLPRESLSEYFHHLCTVFCKNHILHSLTIEKPKGSILREDLLDHNNLIEIDKALEANQSSLFNFFYISKNRQLKNLFNKYSIKTASK</sequence>
<protein>
    <recommendedName>
        <fullName evidence="3">F-box domain-containing protein</fullName>
    </recommendedName>
</protein>
<accession>A0A151Z8N4</accession>
<organism evidence="1 2">
    <name type="scientific">Tieghemostelium lacteum</name>
    <name type="common">Slime mold</name>
    <name type="synonym">Dictyostelium lacteum</name>
    <dbReference type="NCBI Taxonomy" id="361077"/>
    <lineage>
        <taxon>Eukaryota</taxon>
        <taxon>Amoebozoa</taxon>
        <taxon>Evosea</taxon>
        <taxon>Eumycetozoa</taxon>
        <taxon>Dictyostelia</taxon>
        <taxon>Dictyosteliales</taxon>
        <taxon>Raperosteliaceae</taxon>
        <taxon>Tieghemostelium</taxon>
    </lineage>
</organism>
<evidence type="ECO:0000313" key="2">
    <source>
        <dbReference type="Proteomes" id="UP000076078"/>
    </source>
</evidence>
<evidence type="ECO:0008006" key="3">
    <source>
        <dbReference type="Google" id="ProtNLM"/>
    </source>
</evidence>
<gene>
    <name evidence="1" type="ORF">DLAC_08908</name>
</gene>
<dbReference type="Proteomes" id="UP000076078">
    <property type="component" value="Unassembled WGS sequence"/>
</dbReference>
<dbReference type="AlphaFoldDB" id="A0A151Z8N4"/>
<keyword evidence="2" id="KW-1185">Reference proteome</keyword>